<comment type="caution">
    <text evidence="2">The sequence shown here is derived from an EMBL/GenBank/DDBJ whole genome shotgun (WGS) entry which is preliminary data.</text>
</comment>
<dbReference type="RefSeq" id="WP_133880531.1">
    <property type="nucleotide sequence ID" value="NZ_MWIN01000004.1"/>
</dbReference>
<organism evidence="2 3">
    <name type="scientific">Panacagrimonas perspica</name>
    <dbReference type="NCBI Taxonomy" id="381431"/>
    <lineage>
        <taxon>Bacteria</taxon>
        <taxon>Pseudomonadati</taxon>
        <taxon>Pseudomonadota</taxon>
        <taxon>Gammaproteobacteria</taxon>
        <taxon>Nevskiales</taxon>
        <taxon>Nevskiaceae</taxon>
        <taxon>Panacagrimonas</taxon>
    </lineage>
</organism>
<gene>
    <name evidence="2" type="ORF">DFR24_1370</name>
</gene>
<keyword evidence="3" id="KW-1185">Reference proteome</keyword>
<evidence type="ECO:0000259" key="1">
    <source>
        <dbReference type="Pfam" id="PF01575"/>
    </source>
</evidence>
<dbReference type="SUPFAM" id="SSF54637">
    <property type="entry name" value="Thioesterase/thiol ester dehydrase-isomerase"/>
    <property type="match status" value="2"/>
</dbReference>
<proteinExistence type="predicted"/>
<dbReference type="PANTHER" id="PTHR43841:SF3">
    <property type="entry name" value="(3R)-HYDROXYACYL-ACP DEHYDRATASE SUBUNIT HADB"/>
    <property type="match status" value="1"/>
</dbReference>
<accession>A0A4S3K8A1</accession>
<dbReference type="InterPro" id="IPR029069">
    <property type="entry name" value="HotDog_dom_sf"/>
</dbReference>
<protein>
    <submittedName>
        <fullName evidence="2">MaoC dehydratase-like protein</fullName>
    </submittedName>
</protein>
<dbReference type="Proteomes" id="UP000295341">
    <property type="component" value="Unassembled WGS sequence"/>
</dbReference>
<dbReference type="Gene3D" id="3.10.129.10">
    <property type="entry name" value="Hotdog Thioesterase"/>
    <property type="match status" value="1"/>
</dbReference>
<dbReference type="Pfam" id="PF01575">
    <property type="entry name" value="MaoC_dehydratas"/>
    <property type="match status" value="1"/>
</dbReference>
<dbReference type="AlphaFoldDB" id="A0A4S3K8A1"/>
<feature type="domain" description="MaoC-like" evidence="1">
    <location>
        <begin position="188"/>
        <end position="263"/>
    </location>
</feature>
<dbReference type="OrthoDB" id="9774179at2"/>
<evidence type="ECO:0000313" key="3">
    <source>
        <dbReference type="Proteomes" id="UP000295341"/>
    </source>
</evidence>
<sequence>MTDTLLQMPAARGLYVKALGTARRKPGKNIRVPQIEVRVPAVQPTPSRLAAYREICGFELAPDELPITFPQVQAAPLHMWLMLRPEFPAPLMGLVHIRNSFEMLAPMTAEMAYDVRAALADGRRTHQGYEIDLVTEYADGAGQIVYRALMTVLYRMKTDGPPLRPKPAAPAPSLSEYRSFDVPSDIGRRYAPIGGDFNPIHLYALTAKAFGFPRAIAHGMWSLARAAALVETSRGKAARTLSVQFRQPLLLPGKVALKFTNAGSGSDFALLSRTSDKVHFTGRLG</sequence>
<reference evidence="2 3" key="1">
    <citation type="submission" date="2019-03" db="EMBL/GenBank/DDBJ databases">
        <title>Genomic Encyclopedia of Type Strains, Phase IV (KMG-IV): sequencing the most valuable type-strain genomes for metagenomic binning, comparative biology and taxonomic classification.</title>
        <authorList>
            <person name="Goeker M."/>
        </authorList>
    </citation>
    <scope>NUCLEOTIDE SEQUENCE [LARGE SCALE GENOMIC DNA]</scope>
    <source>
        <strain evidence="2 3">DSM 26377</strain>
    </source>
</reference>
<name>A0A4S3K8A1_9GAMM</name>
<dbReference type="EMBL" id="SOBT01000008">
    <property type="protein sequence ID" value="TDU31985.1"/>
    <property type="molecule type" value="Genomic_DNA"/>
</dbReference>
<dbReference type="InterPro" id="IPR002539">
    <property type="entry name" value="MaoC-like_dom"/>
</dbReference>
<dbReference type="PANTHER" id="PTHR43841">
    <property type="entry name" value="3-HYDROXYACYL-THIOESTER DEHYDRATASE HTDX-RELATED"/>
    <property type="match status" value="1"/>
</dbReference>
<evidence type="ECO:0000313" key="2">
    <source>
        <dbReference type="EMBL" id="TDU31985.1"/>
    </source>
</evidence>